<dbReference type="CDD" id="cd00371">
    <property type="entry name" value="HMA"/>
    <property type="match status" value="1"/>
</dbReference>
<dbReference type="Proteomes" id="UP000183995">
    <property type="component" value="Unassembled WGS sequence"/>
</dbReference>
<evidence type="ECO:0000256" key="1">
    <source>
        <dbReference type="ARBA" id="ARBA00015313"/>
    </source>
</evidence>
<dbReference type="InterPro" id="IPR006121">
    <property type="entry name" value="HMA_dom"/>
</dbReference>
<dbReference type="SUPFAM" id="SSF55008">
    <property type="entry name" value="HMA, heavy metal-associated domain"/>
    <property type="match status" value="1"/>
</dbReference>
<feature type="domain" description="HMA" evidence="4">
    <location>
        <begin position="2"/>
        <end position="68"/>
    </location>
</feature>
<keyword evidence="6" id="KW-1185">Reference proteome</keyword>
<dbReference type="PANTHER" id="PTHR46594">
    <property type="entry name" value="P-TYPE CATION-TRANSPORTING ATPASE"/>
    <property type="match status" value="1"/>
</dbReference>
<organism evidence="5 6">
    <name type="scientific">Sporobacter termitidis DSM 10068</name>
    <dbReference type="NCBI Taxonomy" id="1123282"/>
    <lineage>
        <taxon>Bacteria</taxon>
        <taxon>Bacillati</taxon>
        <taxon>Bacillota</taxon>
        <taxon>Clostridia</taxon>
        <taxon>Eubacteriales</taxon>
        <taxon>Oscillospiraceae</taxon>
        <taxon>Sporobacter</taxon>
    </lineage>
</organism>
<dbReference type="InterPro" id="IPR006122">
    <property type="entry name" value="HMA_Cu_ion-bd"/>
</dbReference>
<reference evidence="5 6" key="1">
    <citation type="submission" date="2016-11" db="EMBL/GenBank/DDBJ databases">
        <authorList>
            <person name="Jaros S."/>
            <person name="Januszkiewicz K."/>
            <person name="Wedrychowicz H."/>
        </authorList>
    </citation>
    <scope>NUCLEOTIDE SEQUENCE [LARGE SCALE GENOMIC DNA]</scope>
    <source>
        <strain evidence="5 6">DSM 10068</strain>
    </source>
</reference>
<dbReference type="PROSITE" id="PS50846">
    <property type="entry name" value="HMA_2"/>
    <property type="match status" value="1"/>
</dbReference>
<accession>A0A1M5Z1U4</accession>
<dbReference type="InterPro" id="IPR036163">
    <property type="entry name" value="HMA_dom_sf"/>
</dbReference>
<protein>
    <recommendedName>
        <fullName evidence="1">Copper chaperone CopZ</fullName>
    </recommendedName>
</protein>
<sequence>MQNIVLKVEGMSCSHCENRIKKAVGNLTGVKSVGVSLQDKTVTVELDPTVLDAVKIRETIEHEGYDVVA</sequence>
<keyword evidence="3" id="KW-0186">Copper</keyword>
<dbReference type="Gene3D" id="3.30.70.100">
    <property type="match status" value="1"/>
</dbReference>
<dbReference type="NCBIfam" id="TIGR00003">
    <property type="entry name" value="copper ion binding protein"/>
    <property type="match status" value="1"/>
</dbReference>
<keyword evidence="2" id="KW-0479">Metal-binding</keyword>
<dbReference type="RefSeq" id="WP_073080883.1">
    <property type="nucleotide sequence ID" value="NZ_FQXV01000012.1"/>
</dbReference>
<dbReference type="InterPro" id="IPR017969">
    <property type="entry name" value="Heavy-metal-associated_CS"/>
</dbReference>
<dbReference type="PRINTS" id="PR00944">
    <property type="entry name" value="CUEXPORT"/>
</dbReference>
<dbReference type="Pfam" id="PF00403">
    <property type="entry name" value="HMA"/>
    <property type="match status" value="1"/>
</dbReference>
<dbReference type="InterPro" id="IPR000428">
    <property type="entry name" value="Cu-bd"/>
</dbReference>
<dbReference type="AlphaFoldDB" id="A0A1M5Z1U4"/>
<dbReference type="OrthoDB" id="9813965at2"/>
<dbReference type="STRING" id="1123282.SAMN02745823_03114"/>
<dbReference type="EMBL" id="FQXV01000012">
    <property type="protein sequence ID" value="SHI18196.1"/>
    <property type="molecule type" value="Genomic_DNA"/>
</dbReference>
<dbReference type="PANTHER" id="PTHR46594:SF4">
    <property type="entry name" value="P-TYPE CATION-TRANSPORTING ATPASE"/>
    <property type="match status" value="1"/>
</dbReference>
<evidence type="ECO:0000259" key="4">
    <source>
        <dbReference type="PROSITE" id="PS50846"/>
    </source>
</evidence>
<evidence type="ECO:0000256" key="3">
    <source>
        <dbReference type="ARBA" id="ARBA00023008"/>
    </source>
</evidence>
<name>A0A1M5Z1U4_9FIRM</name>
<dbReference type="FunFam" id="3.30.70.100:FF:000001">
    <property type="entry name" value="ATPase copper transporting beta"/>
    <property type="match status" value="1"/>
</dbReference>
<evidence type="ECO:0000256" key="2">
    <source>
        <dbReference type="ARBA" id="ARBA00022723"/>
    </source>
</evidence>
<dbReference type="PROSITE" id="PS01047">
    <property type="entry name" value="HMA_1"/>
    <property type="match status" value="1"/>
</dbReference>
<dbReference type="GO" id="GO:0005507">
    <property type="term" value="F:copper ion binding"/>
    <property type="evidence" value="ECO:0007669"/>
    <property type="project" value="InterPro"/>
</dbReference>
<evidence type="ECO:0000313" key="5">
    <source>
        <dbReference type="EMBL" id="SHI18196.1"/>
    </source>
</evidence>
<gene>
    <name evidence="5" type="ORF">SAMN02745823_03114</name>
</gene>
<dbReference type="GO" id="GO:0006825">
    <property type="term" value="P:copper ion transport"/>
    <property type="evidence" value="ECO:0007669"/>
    <property type="project" value="InterPro"/>
</dbReference>
<proteinExistence type="predicted"/>
<evidence type="ECO:0000313" key="6">
    <source>
        <dbReference type="Proteomes" id="UP000183995"/>
    </source>
</evidence>